<feature type="transmembrane region" description="Helical" evidence="2">
    <location>
        <begin position="605"/>
        <end position="629"/>
    </location>
</feature>
<feature type="compositionally biased region" description="Basic and acidic residues" evidence="1">
    <location>
        <begin position="75"/>
        <end position="85"/>
    </location>
</feature>
<proteinExistence type="predicted"/>
<evidence type="ECO:0008006" key="5">
    <source>
        <dbReference type="Google" id="ProtNLM"/>
    </source>
</evidence>
<dbReference type="OrthoDB" id="2128297at2759"/>
<feature type="region of interest" description="Disordered" evidence="1">
    <location>
        <begin position="57"/>
        <end position="92"/>
    </location>
</feature>
<keyword evidence="2" id="KW-0812">Transmembrane</keyword>
<dbReference type="AlphaFoldDB" id="A0A507C906"/>
<keyword evidence="2" id="KW-1133">Transmembrane helix</keyword>
<evidence type="ECO:0000256" key="1">
    <source>
        <dbReference type="SAM" id="MobiDB-lite"/>
    </source>
</evidence>
<sequence>MNPNTGNAHFDGLNSNDRRTSSGLRRESSPAQTSRRGSIAQDLKKNLSNMIFANGAIDDDANDDADESGGNVRWNKQDENARSMERNQNARSMERNPISRIAIEVDDGNNNINRINESDERSIPSSMAEIVPTNFAKEFGKNFASRGSSRSSFNTRNGNARELSETLVLKLMEMKFLILAIALNLLLLWVAVNMGTGLVLPIGYDLMGTIGPVVVEISLLLTNVLTITAMNDAAAAYYGYLFISKAGYSLAVCGFAQAGAVSKWSFCNNLSLSSKCRKFLSRLSLLFALAEALKLTTVIAATSLVLEVIRQDDGLVDCITFEQIPGDQSDRTYPTVDYTQGLAELVFGSGLGVLRSEVGGVNITTSVVSPQMLGNVASGETMVGDGFATNISTSCDCFAASPTGFALSGMTAGSITSAYAQYSNMSTNRITGLVSLVENTTTAVTVTSVFSPGWHLCGGATDNQYAEICVTTLSDHTMATVVVEFMTDGYTASVATRAVSIRELGEPADINWVAQAMKAILGGTLTSLNFRPTIPGALSPLLWWTSSDLMSLDANLLEAGMETLFVMFLRAGIQRTYNSHGNSCPLNKGVVDKVRVRMQPQGVDIAIALFAIQLFLLIICIVAFLPWLLSNVPIGPGVRFVREEAYFTTLLTKSPHLTADMVNFGNSPTYSLWQSLDLVARIGEGISTLEAEIGTIVIDRPKHVRALKNGRRFN</sequence>
<feature type="region of interest" description="Disordered" evidence="1">
    <location>
        <begin position="1"/>
        <end position="39"/>
    </location>
</feature>
<evidence type="ECO:0000256" key="2">
    <source>
        <dbReference type="SAM" id="Phobius"/>
    </source>
</evidence>
<dbReference type="EMBL" id="QEAO01000013">
    <property type="protein sequence ID" value="TPX34476.1"/>
    <property type="molecule type" value="Genomic_DNA"/>
</dbReference>
<feature type="compositionally biased region" description="Basic and acidic residues" evidence="1">
    <location>
        <begin position="16"/>
        <end position="28"/>
    </location>
</feature>
<dbReference type="Proteomes" id="UP000319731">
    <property type="component" value="Unassembled WGS sequence"/>
</dbReference>
<feature type="transmembrane region" description="Helical" evidence="2">
    <location>
        <begin position="206"/>
        <end position="225"/>
    </location>
</feature>
<evidence type="ECO:0000313" key="4">
    <source>
        <dbReference type="Proteomes" id="UP000319731"/>
    </source>
</evidence>
<name>A0A507C906_9FUNG</name>
<organism evidence="3 4">
    <name type="scientific">Synchytrium microbalum</name>
    <dbReference type="NCBI Taxonomy" id="1806994"/>
    <lineage>
        <taxon>Eukaryota</taxon>
        <taxon>Fungi</taxon>
        <taxon>Fungi incertae sedis</taxon>
        <taxon>Chytridiomycota</taxon>
        <taxon>Chytridiomycota incertae sedis</taxon>
        <taxon>Chytridiomycetes</taxon>
        <taxon>Synchytriales</taxon>
        <taxon>Synchytriaceae</taxon>
        <taxon>Synchytrium</taxon>
    </lineage>
</organism>
<protein>
    <recommendedName>
        <fullName evidence="5">Transmembrane protein</fullName>
    </recommendedName>
</protein>
<feature type="transmembrane region" description="Helical" evidence="2">
    <location>
        <begin position="279"/>
        <end position="306"/>
    </location>
</feature>
<feature type="compositionally biased region" description="Acidic residues" evidence="1">
    <location>
        <begin position="57"/>
        <end position="67"/>
    </location>
</feature>
<keyword evidence="2" id="KW-0472">Membrane</keyword>
<dbReference type="GeneID" id="42004051"/>
<gene>
    <name evidence="3" type="ORF">SmJEL517_g02826</name>
</gene>
<reference evidence="3 4" key="1">
    <citation type="journal article" date="2019" name="Sci. Rep.">
        <title>Comparative genomics of chytrid fungi reveal insights into the obligate biotrophic and pathogenic lifestyle of Synchytrium endobioticum.</title>
        <authorList>
            <person name="van de Vossenberg B.T.L.H."/>
            <person name="Warris S."/>
            <person name="Nguyen H.D.T."/>
            <person name="van Gent-Pelzer M.P.E."/>
            <person name="Joly D.L."/>
            <person name="van de Geest H.C."/>
            <person name="Bonants P.J.M."/>
            <person name="Smith D.S."/>
            <person name="Levesque C.A."/>
            <person name="van der Lee T.A.J."/>
        </authorList>
    </citation>
    <scope>NUCLEOTIDE SEQUENCE [LARGE SCALE GENOMIC DNA]</scope>
    <source>
        <strain evidence="3 4">JEL517</strain>
    </source>
</reference>
<keyword evidence="4" id="KW-1185">Reference proteome</keyword>
<dbReference type="RefSeq" id="XP_031025196.1">
    <property type="nucleotide sequence ID" value="XM_031168754.1"/>
</dbReference>
<feature type="transmembrane region" description="Helical" evidence="2">
    <location>
        <begin position="176"/>
        <end position="200"/>
    </location>
</feature>
<comment type="caution">
    <text evidence="3">The sequence shown here is derived from an EMBL/GenBank/DDBJ whole genome shotgun (WGS) entry which is preliminary data.</text>
</comment>
<accession>A0A507C906</accession>
<feature type="transmembrane region" description="Helical" evidence="2">
    <location>
        <begin position="237"/>
        <end position="259"/>
    </location>
</feature>
<evidence type="ECO:0000313" key="3">
    <source>
        <dbReference type="EMBL" id="TPX34476.1"/>
    </source>
</evidence>